<organism evidence="1 2">
    <name type="scientific">Achromobacter aloeverae</name>
    <dbReference type="NCBI Taxonomy" id="1750518"/>
    <lineage>
        <taxon>Bacteria</taxon>
        <taxon>Pseudomonadati</taxon>
        <taxon>Pseudomonadota</taxon>
        <taxon>Betaproteobacteria</taxon>
        <taxon>Burkholderiales</taxon>
        <taxon>Alcaligenaceae</taxon>
        <taxon>Achromobacter</taxon>
    </lineage>
</organism>
<dbReference type="Proteomes" id="UP000290849">
    <property type="component" value="Unassembled WGS sequence"/>
</dbReference>
<dbReference type="Pfam" id="PF10720">
    <property type="entry name" value="DUF2515"/>
    <property type="match status" value="1"/>
</dbReference>
<keyword evidence="2" id="KW-1185">Reference proteome</keyword>
<dbReference type="InterPro" id="IPR019658">
    <property type="entry name" value="DUF2515"/>
</dbReference>
<accession>A0A4Q1HGH9</accession>
<evidence type="ECO:0000313" key="2">
    <source>
        <dbReference type="Proteomes" id="UP000290849"/>
    </source>
</evidence>
<proteinExistence type="predicted"/>
<gene>
    <name evidence="1" type="ORF">C7R54_22160</name>
</gene>
<reference evidence="1 2" key="1">
    <citation type="journal article" date="2017" name="Int. J. Syst. Evol. Microbiol.">
        <title>Achromobacter aloeverae sp. nov., isolated from the root of Aloe vera (L.) Burm.f.</title>
        <authorList>
            <person name="Kuncharoen N."/>
            <person name="Muramatsu Y."/>
            <person name="Shibata C."/>
            <person name="Kamakura Y."/>
            <person name="Nakagawa Y."/>
            <person name="Tanasupawat S."/>
        </authorList>
    </citation>
    <scope>NUCLEOTIDE SEQUENCE [LARGE SCALE GENOMIC DNA]</scope>
    <source>
        <strain evidence="1 2">AVA-1</strain>
    </source>
</reference>
<dbReference type="AlphaFoldDB" id="A0A4Q1HGH9"/>
<protein>
    <submittedName>
        <fullName evidence="1">Uncharacterized protein</fullName>
    </submittedName>
</protein>
<sequence>MTDTPFMAKDTAQDGREIEVLGTCMTQPAIDARHEHDIPPALVWSYAQEEALIGVSEQHAQDQCYRLLPDAEDRARRIAARYAGLYFKSARKSLGKVQFYWPALAAFVVKDIAEAYRFDREGVLEGGWDTAARTSLVPSLVSEGLSGASPYAHAMRVYAALAKGNLWLYMDIYPWLYFFMRFGMNKDGSLNEARLRDHVTKRKSTEYQQQSRAAVEQLPFGRPWLGRQQARQAKDAVYERASRYFNTPPVWAGMDGGYGAHAAAASQAHNHIKANIASYDDNYLLPVSKYWSKIREAFYVMDEARRELTRIAQDGAALERLEKVAQFPVTGEIQKTYEYLISEARESRPAAKAAIQLNELKIIAVQEQLNILQPLIYDDKKLKETMDMNHRFARMSQGLMTTKYRVIYSAAPTTDDPELQTVFDPPSGFWSGAWDGIRNRQQSLPNPDDRMKYVEQIARDFHRLMQTRRSYMDRELRTIWGWGDENKDE</sequence>
<dbReference type="EMBL" id="PYAL01000007">
    <property type="protein sequence ID" value="RXN85207.1"/>
    <property type="molecule type" value="Genomic_DNA"/>
</dbReference>
<name>A0A4Q1HGH9_9BURK</name>
<evidence type="ECO:0000313" key="1">
    <source>
        <dbReference type="EMBL" id="RXN85207.1"/>
    </source>
</evidence>
<comment type="caution">
    <text evidence="1">The sequence shown here is derived from an EMBL/GenBank/DDBJ whole genome shotgun (WGS) entry which is preliminary data.</text>
</comment>